<protein>
    <submittedName>
        <fullName evidence="2">Uncharacterized protein</fullName>
    </submittedName>
</protein>
<evidence type="ECO:0000256" key="1">
    <source>
        <dbReference type="SAM" id="Coils"/>
    </source>
</evidence>
<dbReference type="GO" id="GO:0032259">
    <property type="term" value="P:methylation"/>
    <property type="evidence" value="ECO:0007669"/>
    <property type="project" value="InterPro"/>
</dbReference>
<dbReference type="InterPro" id="IPR002052">
    <property type="entry name" value="DNA_methylase_N6_adenine_CS"/>
</dbReference>
<dbReference type="PROSITE" id="PS00092">
    <property type="entry name" value="N6_MTASE"/>
    <property type="match status" value="1"/>
</dbReference>
<dbReference type="Proteomes" id="UP000283850">
    <property type="component" value="Unassembled WGS sequence"/>
</dbReference>
<dbReference type="Gene3D" id="1.10.10.10">
    <property type="entry name" value="Winged helix-like DNA-binding domain superfamily/Winged helix DNA-binding domain"/>
    <property type="match status" value="1"/>
</dbReference>
<proteinExistence type="predicted"/>
<dbReference type="GO" id="GO:0006355">
    <property type="term" value="P:regulation of DNA-templated transcription"/>
    <property type="evidence" value="ECO:0007669"/>
    <property type="project" value="InterPro"/>
</dbReference>
<dbReference type="InterPro" id="IPR036388">
    <property type="entry name" value="WH-like_DNA-bd_sf"/>
</dbReference>
<name>A0A412YLY6_9BACE</name>
<accession>A0A412YLY6</accession>
<keyword evidence="1" id="KW-0175">Coiled coil</keyword>
<comment type="caution">
    <text evidence="2">The sequence shown here is derived from an EMBL/GenBank/DDBJ whole genome shotgun (WGS) entry which is preliminary data.</text>
</comment>
<evidence type="ECO:0000313" key="2">
    <source>
        <dbReference type="EMBL" id="RGV58355.1"/>
    </source>
</evidence>
<dbReference type="InterPro" id="IPR016032">
    <property type="entry name" value="Sig_transdc_resp-reg_C-effctor"/>
</dbReference>
<gene>
    <name evidence="2" type="ORF">DWW10_01625</name>
</gene>
<organism evidence="2 3">
    <name type="scientific">Bacteroides intestinalis</name>
    <dbReference type="NCBI Taxonomy" id="329854"/>
    <lineage>
        <taxon>Bacteria</taxon>
        <taxon>Pseudomonadati</taxon>
        <taxon>Bacteroidota</taxon>
        <taxon>Bacteroidia</taxon>
        <taxon>Bacteroidales</taxon>
        <taxon>Bacteroidaceae</taxon>
        <taxon>Bacteroides</taxon>
    </lineage>
</organism>
<sequence>MSLPAQKSVRSSVERHENDLYTTDPEAVRQLLKREKFHVDVLEPCAGLGHISEELSKHGYNVTSSDINDYGYGTPNRDFLTDFFFDEHTQEFDIVTNPPYNLAIDMVQRALLIAKQKVAMLFPYWYITKFYWMPPRRVYLFTRKIDIAKDGNFDAYHNKNMKDYAWFVWDVGYYGDTIIKYIVNNKRVTKQVEKLEKEYSDMSKYWNTSKGNMKKEVLRLHSEKFSNREIGRRLNIDEKTVRNWLKENV</sequence>
<dbReference type="GO" id="GO:0008168">
    <property type="term" value="F:methyltransferase activity"/>
    <property type="evidence" value="ECO:0007669"/>
    <property type="project" value="InterPro"/>
</dbReference>
<dbReference type="SUPFAM" id="SSF46894">
    <property type="entry name" value="C-terminal effector domain of the bipartite response regulators"/>
    <property type="match status" value="1"/>
</dbReference>
<dbReference type="SUPFAM" id="SSF53335">
    <property type="entry name" value="S-adenosyl-L-methionine-dependent methyltransferases"/>
    <property type="match status" value="1"/>
</dbReference>
<dbReference type="AlphaFoldDB" id="A0A412YLY6"/>
<evidence type="ECO:0000313" key="3">
    <source>
        <dbReference type="Proteomes" id="UP000283850"/>
    </source>
</evidence>
<dbReference type="InterPro" id="IPR029063">
    <property type="entry name" value="SAM-dependent_MTases_sf"/>
</dbReference>
<reference evidence="2 3" key="1">
    <citation type="submission" date="2018-08" db="EMBL/GenBank/DDBJ databases">
        <title>A genome reference for cultivated species of the human gut microbiota.</title>
        <authorList>
            <person name="Zou Y."/>
            <person name="Xue W."/>
            <person name="Luo G."/>
        </authorList>
    </citation>
    <scope>NUCLEOTIDE SEQUENCE [LARGE SCALE GENOMIC DNA]</scope>
    <source>
        <strain evidence="2 3">AF14-32</strain>
    </source>
</reference>
<dbReference type="GO" id="GO:0003677">
    <property type="term" value="F:DNA binding"/>
    <property type="evidence" value="ECO:0007669"/>
    <property type="project" value="InterPro"/>
</dbReference>
<dbReference type="EMBL" id="QRZF01000001">
    <property type="protein sequence ID" value="RGV58355.1"/>
    <property type="molecule type" value="Genomic_DNA"/>
</dbReference>
<dbReference type="RefSeq" id="WP_022393698.1">
    <property type="nucleotide sequence ID" value="NZ_QRZF01000001.1"/>
</dbReference>
<feature type="coiled-coil region" evidence="1">
    <location>
        <begin position="178"/>
        <end position="205"/>
    </location>
</feature>